<dbReference type="InterPro" id="IPR014729">
    <property type="entry name" value="Rossmann-like_a/b/a_fold"/>
</dbReference>
<evidence type="ECO:0000259" key="15">
    <source>
        <dbReference type="SMART" id="SM00840"/>
    </source>
</evidence>
<dbReference type="GO" id="GO:0006423">
    <property type="term" value="P:cysteinyl-tRNA aminoacylation"/>
    <property type="evidence" value="ECO:0007669"/>
    <property type="project" value="UniProtKB-UniRule"/>
</dbReference>
<comment type="cofactor">
    <cofactor evidence="13">
        <name>Zn(2+)</name>
        <dbReference type="ChEBI" id="CHEBI:29105"/>
    </cofactor>
    <text evidence="13">Binds 1 zinc ion per subunit.</text>
</comment>
<evidence type="ECO:0000256" key="4">
    <source>
        <dbReference type="ARBA" id="ARBA00022490"/>
    </source>
</evidence>
<keyword evidence="9 13" id="KW-0067">ATP-binding</keyword>
<evidence type="ECO:0000256" key="7">
    <source>
        <dbReference type="ARBA" id="ARBA00022741"/>
    </source>
</evidence>
<dbReference type="InterPro" id="IPR015803">
    <property type="entry name" value="Cys-tRNA-ligase"/>
</dbReference>
<comment type="subunit">
    <text evidence="3 13">Monomer.</text>
</comment>
<feature type="binding site" evidence="13">
    <location>
        <position position="184"/>
    </location>
    <ligand>
        <name>Zn(2+)</name>
        <dbReference type="ChEBI" id="CHEBI:29105"/>
    </ligand>
</feature>
<dbReference type="EMBL" id="CDGJ01000066">
    <property type="protein sequence ID" value="CEJ07847.1"/>
    <property type="molecule type" value="Genomic_DNA"/>
</dbReference>
<feature type="domain" description="Cysteinyl-tRNA synthetase class Ia DALR" evidence="15">
    <location>
        <begin position="382"/>
        <end position="446"/>
    </location>
</feature>
<evidence type="ECO:0000313" key="16">
    <source>
        <dbReference type="EMBL" id="CAA7600072.1"/>
    </source>
</evidence>
<dbReference type="FunFam" id="3.40.50.620:FF:000009">
    <property type="entry name" value="Cysteine--tRNA ligase"/>
    <property type="match status" value="1"/>
</dbReference>
<evidence type="ECO:0000256" key="12">
    <source>
        <dbReference type="ARBA" id="ARBA00047398"/>
    </source>
</evidence>
<evidence type="ECO:0000256" key="6">
    <source>
        <dbReference type="ARBA" id="ARBA00022723"/>
    </source>
</evidence>
<keyword evidence="8 13" id="KW-0862">Zinc</keyword>
<dbReference type="AlphaFoldDB" id="A0A8S0WEF5"/>
<dbReference type="PRINTS" id="PR00983">
    <property type="entry name" value="TRNASYNTHCYS"/>
</dbReference>
<evidence type="ECO:0000256" key="11">
    <source>
        <dbReference type="ARBA" id="ARBA00023146"/>
    </source>
</evidence>
<evidence type="ECO:0000313" key="17">
    <source>
        <dbReference type="EMBL" id="CEJ07847.1"/>
    </source>
</evidence>
<dbReference type="Gene3D" id="1.20.120.1910">
    <property type="entry name" value="Cysteine-tRNA ligase, C-terminal anti-codon recognition domain"/>
    <property type="match status" value="1"/>
</dbReference>
<dbReference type="KEGG" id="aacx:DEACI_0721"/>
<dbReference type="SUPFAM" id="SSF47323">
    <property type="entry name" value="Anticodon-binding domain of a subclass of class I aminoacyl-tRNA synthetases"/>
    <property type="match status" value="1"/>
</dbReference>
<dbReference type="EC" id="6.1.1.16" evidence="13"/>
<evidence type="ECO:0000256" key="3">
    <source>
        <dbReference type="ARBA" id="ARBA00011245"/>
    </source>
</evidence>
<protein>
    <recommendedName>
        <fullName evidence="13">Cysteine--tRNA ligase</fullName>
        <ecNumber evidence="13">6.1.1.16</ecNumber>
    </recommendedName>
    <alternativeName>
        <fullName evidence="13">Cysteinyl-tRNA synthetase</fullName>
        <shortName evidence="13">CysRS</shortName>
    </alternativeName>
</protein>
<dbReference type="SUPFAM" id="SSF52374">
    <property type="entry name" value="Nucleotidylyl transferase"/>
    <property type="match status" value="1"/>
</dbReference>
<proteinExistence type="inferred from homology"/>
<feature type="binding site" evidence="13">
    <location>
        <position position="213"/>
    </location>
    <ligand>
        <name>Zn(2+)</name>
        <dbReference type="ChEBI" id="CHEBI:29105"/>
    </ligand>
</feature>
<keyword evidence="7 13" id="KW-0547">Nucleotide-binding</keyword>
<evidence type="ECO:0000313" key="18">
    <source>
        <dbReference type="Proteomes" id="UP001071230"/>
    </source>
</evidence>
<keyword evidence="5 13" id="KW-0436">Ligase</keyword>
<gene>
    <name evidence="13" type="primary">cysS</name>
    <name evidence="16" type="ORF">DEACI_0721</name>
    <name evidence="17" type="ORF">DEACI_2313</name>
</gene>
<dbReference type="InterPro" id="IPR024909">
    <property type="entry name" value="Cys-tRNA/MSH_ligase"/>
</dbReference>
<evidence type="ECO:0000256" key="14">
    <source>
        <dbReference type="SAM" id="MobiDB-lite"/>
    </source>
</evidence>
<dbReference type="Pfam" id="PF23493">
    <property type="entry name" value="CysS_C"/>
    <property type="match status" value="1"/>
</dbReference>
<evidence type="ECO:0000256" key="13">
    <source>
        <dbReference type="HAMAP-Rule" id="MF_00041"/>
    </source>
</evidence>
<dbReference type="GO" id="GO:0005524">
    <property type="term" value="F:ATP binding"/>
    <property type="evidence" value="ECO:0007669"/>
    <property type="project" value="UniProtKB-UniRule"/>
</dbReference>
<evidence type="ECO:0000256" key="2">
    <source>
        <dbReference type="ARBA" id="ARBA00005594"/>
    </source>
</evidence>
<dbReference type="GO" id="GO:0008270">
    <property type="term" value="F:zinc ion binding"/>
    <property type="evidence" value="ECO:0007669"/>
    <property type="project" value="UniProtKB-UniRule"/>
</dbReference>
<evidence type="ECO:0000256" key="10">
    <source>
        <dbReference type="ARBA" id="ARBA00022917"/>
    </source>
</evidence>
<dbReference type="Proteomes" id="UP001071230">
    <property type="component" value="Unassembled WGS sequence"/>
</dbReference>
<dbReference type="Pfam" id="PF01406">
    <property type="entry name" value="tRNA-synt_1e"/>
    <property type="match status" value="1"/>
</dbReference>
<reference evidence="17" key="1">
    <citation type="submission" date="2014-11" db="EMBL/GenBank/DDBJ databases">
        <authorList>
            <person name="Hornung B.V."/>
        </authorList>
    </citation>
    <scope>NUCLEOTIDE SEQUENCE</scope>
    <source>
        <strain evidence="17">INE</strain>
    </source>
</reference>
<dbReference type="InterPro" id="IPR032678">
    <property type="entry name" value="tRNA-synt_1_cat_dom"/>
</dbReference>
<feature type="binding site" evidence="13">
    <location>
        <position position="209"/>
    </location>
    <ligand>
        <name>Zn(2+)</name>
        <dbReference type="ChEBI" id="CHEBI:29105"/>
    </ligand>
</feature>
<feature type="binding site" evidence="13">
    <location>
        <position position="245"/>
    </location>
    <ligand>
        <name>ATP</name>
        <dbReference type="ChEBI" id="CHEBI:30616"/>
    </ligand>
</feature>
<evidence type="ECO:0000256" key="1">
    <source>
        <dbReference type="ARBA" id="ARBA00004496"/>
    </source>
</evidence>
<comment type="subcellular location">
    <subcellularLocation>
        <location evidence="1 13">Cytoplasm</location>
    </subcellularLocation>
</comment>
<dbReference type="PANTHER" id="PTHR10890:SF3">
    <property type="entry name" value="CYSTEINE--TRNA LIGASE, CYTOPLASMIC"/>
    <property type="match status" value="1"/>
</dbReference>
<keyword evidence="4 13" id="KW-0963">Cytoplasm</keyword>
<feature type="region of interest" description="Disordered" evidence="14">
    <location>
        <begin position="305"/>
        <end position="361"/>
    </location>
</feature>
<feature type="binding site" evidence="13">
    <location>
        <position position="4"/>
    </location>
    <ligand>
        <name>Zn(2+)</name>
        <dbReference type="ChEBI" id="CHEBI:29105"/>
    </ligand>
</feature>
<evidence type="ECO:0000256" key="8">
    <source>
        <dbReference type="ARBA" id="ARBA00022833"/>
    </source>
</evidence>
<dbReference type="Pfam" id="PF09190">
    <property type="entry name" value="DALR_2"/>
    <property type="match status" value="1"/>
</dbReference>
<comment type="caution">
    <text evidence="13">Lacks conserved residue(s) required for the propagation of feature annotation.</text>
</comment>
<dbReference type="SMART" id="SM00840">
    <property type="entry name" value="DALR_2"/>
    <property type="match status" value="1"/>
</dbReference>
<dbReference type="HAMAP" id="MF_00041">
    <property type="entry name" value="Cys_tRNA_synth"/>
    <property type="match status" value="1"/>
</dbReference>
<comment type="catalytic activity">
    <reaction evidence="12 13">
        <text>tRNA(Cys) + L-cysteine + ATP = L-cysteinyl-tRNA(Cys) + AMP + diphosphate</text>
        <dbReference type="Rhea" id="RHEA:17773"/>
        <dbReference type="Rhea" id="RHEA-COMP:9661"/>
        <dbReference type="Rhea" id="RHEA-COMP:9679"/>
        <dbReference type="ChEBI" id="CHEBI:30616"/>
        <dbReference type="ChEBI" id="CHEBI:33019"/>
        <dbReference type="ChEBI" id="CHEBI:35235"/>
        <dbReference type="ChEBI" id="CHEBI:78442"/>
        <dbReference type="ChEBI" id="CHEBI:78517"/>
        <dbReference type="ChEBI" id="CHEBI:456215"/>
        <dbReference type="EC" id="6.1.1.16"/>
    </reaction>
</comment>
<dbReference type="NCBIfam" id="TIGR00435">
    <property type="entry name" value="cysS"/>
    <property type="match status" value="1"/>
</dbReference>
<evidence type="ECO:0000256" key="5">
    <source>
        <dbReference type="ARBA" id="ARBA00022598"/>
    </source>
</evidence>
<sequence length="503" mass="55592">MYACGPTTYNFIHMGNARMLVVFDMVRRYLMYKGYEVRYVQNFTDVDDKIIQRAREEGIPPATLAEKYIREYFCDAEALGILPATIHPRATEHIPEMIQMIQGLAAQGLAYDVGGDVYFAVGRFPAYGKLSGRSLEDMLAGARVEVDERKHHPMDFALWKKAKAGEPAWESPWGLGRPGWHIECSAMSLKYLGAGFDIHGGGGDLVFPHHENEIAQSEGYLQGKTFARYWMHNAFITVNKAKMSKSLGNFFTVREVLEHFPGEVLRFYLLDTHYRSPLDFDDEKLALAQKGLERLRTSVRLAGEALEAGNGSPGPQSGVVTRAEAQTRPEEGAQARVKATARPEERAQARSGTAGASGGEAEIEGRAAAEVLQVALEEAREAFVSAMDDDFNSALGLAALFDLAKAVNSYVRVYPSRSAELAAARSTLLELAGVLGFDLAGPVEKVEESDRLSGVMEVLLQVRARAKARKDWETADFIRTELKNVGIILEDTPQGARWQVNRP</sequence>
<dbReference type="PANTHER" id="PTHR10890">
    <property type="entry name" value="CYSTEINYL-TRNA SYNTHETASE"/>
    <property type="match status" value="1"/>
</dbReference>
<accession>A0A8S0WEF5</accession>
<dbReference type="GO" id="GO:0005829">
    <property type="term" value="C:cytosol"/>
    <property type="evidence" value="ECO:0007669"/>
    <property type="project" value="TreeGrafter"/>
</dbReference>
<keyword evidence="6 13" id="KW-0479">Metal-binding</keyword>
<dbReference type="GO" id="GO:0004817">
    <property type="term" value="F:cysteine-tRNA ligase activity"/>
    <property type="evidence" value="ECO:0007669"/>
    <property type="project" value="UniProtKB-UniRule"/>
</dbReference>
<name>A0A8S0WEF5_9FIRM</name>
<dbReference type="InterPro" id="IPR009080">
    <property type="entry name" value="tRNAsynth_Ia_anticodon-bd"/>
</dbReference>
<dbReference type="Gene3D" id="3.40.50.620">
    <property type="entry name" value="HUPs"/>
    <property type="match status" value="1"/>
</dbReference>
<comment type="similarity">
    <text evidence="2 13">Belongs to the class-I aminoacyl-tRNA synthetase family.</text>
</comment>
<evidence type="ECO:0000256" key="9">
    <source>
        <dbReference type="ARBA" id="ARBA00022840"/>
    </source>
</evidence>
<dbReference type="Proteomes" id="UP000836597">
    <property type="component" value="Chromosome"/>
</dbReference>
<dbReference type="InterPro" id="IPR015273">
    <property type="entry name" value="Cys-tRNA-synt_Ia_DALR"/>
</dbReference>
<organism evidence="16">
    <name type="scientific">Acididesulfobacillus acetoxydans</name>
    <dbReference type="NCBI Taxonomy" id="1561005"/>
    <lineage>
        <taxon>Bacteria</taxon>
        <taxon>Bacillati</taxon>
        <taxon>Bacillota</taxon>
        <taxon>Clostridia</taxon>
        <taxon>Eubacteriales</taxon>
        <taxon>Peptococcaceae</taxon>
        <taxon>Acididesulfobacillus</taxon>
    </lineage>
</organism>
<keyword evidence="11 13" id="KW-0030">Aminoacyl-tRNA synthetase</keyword>
<dbReference type="EMBL" id="LR746496">
    <property type="protein sequence ID" value="CAA7600072.1"/>
    <property type="molecule type" value="Genomic_DNA"/>
</dbReference>
<keyword evidence="18" id="KW-1185">Reference proteome</keyword>
<feature type="short sequence motif" description="'KMSKS' region" evidence="13">
    <location>
        <begin position="242"/>
        <end position="246"/>
    </location>
</feature>
<dbReference type="InterPro" id="IPR056411">
    <property type="entry name" value="CysS_C"/>
</dbReference>
<dbReference type="CDD" id="cd00672">
    <property type="entry name" value="CysRS_core"/>
    <property type="match status" value="1"/>
</dbReference>
<keyword evidence="10 13" id="KW-0648">Protein biosynthesis</keyword>
<reference evidence="16" key="2">
    <citation type="submission" date="2020-01" db="EMBL/GenBank/DDBJ databases">
        <authorList>
            <person name="Hornung B."/>
        </authorList>
    </citation>
    <scope>NUCLEOTIDE SEQUENCE</scope>
    <source>
        <strain evidence="16">PacBioINE</strain>
    </source>
</reference>